<comment type="catalytic activity">
    <reaction evidence="8">
        <text>a 6-O-methyl-2'-deoxyguanosine in DNA + L-cysteinyl-[protein] = S-methyl-L-cysteinyl-[protein] + a 2'-deoxyguanosine in DNA</text>
        <dbReference type="Rhea" id="RHEA:24000"/>
        <dbReference type="Rhea" id="RHEA-COMP:10131"/>
        <dbReference type="Rhea" id="RHEA-COMP:10132"/>
        <dbReference type="Rhea" id="RHEA-COMP:11367"/>
        <dbReference type="Rhea" id="RHEA-COMP:11368"/>
        <dbReference type="ChEBI" id="CHEBI:29950"/>
        <dbReference type="ChEBI" id="CHEBI:82612"/>
        <dbReference type="ChEBI" id="CHEBI:85445"/>
        <dbReference type="ChEBI" id="CHEBI:85448"/>
        <dbReference type="EC" id="2.1.1.63"/>
    </reaction>
</comment>
<keyword evidence="5" id="KW-0808">Transferase</keyword>
<proteinExistence type="inferred from homology"/>
<evidence type="ECO:0000256" key="3">
    <source>
        <dbReference type="ARBA" id="ARBA00011918"/>
    </source>
</evidence>
<dbReference type="EC" id="2.1.1.63" evidence="3"/>
<comment type="similarity">
    <text evidence="2">Belongs to the MGMT family.</text>
</comment>
<dbReference type="PROSITE" id="PS01124">
    <property type="entry name" value="HTH_ARAC_FAMILY_2"/>
    <property type="match status" value="1"/>
</dbReference>
<evidence type="ECO:0000256" key="7">
    <source>
        <dbReference type="ARBA" id="ARBA00023204"/>
    </source>
</evidence>
<dbReference type="Proteomes" id="UP001329151">
    <property type="component" value="Chromosome"/>
</dbReference>
<dbReference type="PANTHER" id="PTHR10815:SF13">
    <property type="entry name" value="METHYLATED-DNA--PROTEIN-CYSTEINE METHYLTRANSFERASE"/>
    <property type="match status" value="1"/>
</dbReference>
<protein>
    <recommendedName>
        <fullName evidence="3">methylated-DNA--[protein]-cysteine S-methyltransferase</fullName>
        <ecNumber evidence="3">2.1.1.63</ecNumber>
    </recommendedName>
</protein>
<dbReference type="InterPro" id="IPR036388">
    <property type="entry name" value="WH-like_DNA-bd_sf"/>
</dbReference>
<keyword evidence="11" id="KW-1185">Reference proteome</keyword>
<evidence type="ECO:0000256" key="8">
    <source>
        <dbReference type="ARBA" id="ARBA00049348"/>
    </source>
</evidence>
<dbReference type="EMBL" id="AP028947">
    <property type="protein sequence ID" value="BET25307.1"/>
    <property type="molecule type" value="Genomic_DNA"/>
</dbReference>
<dbReference type="AlphaFoldDB" id="A0AA86IXV2"/>
<dbReference type="NCBIfam" id="TIGR00589">
    <property type="entry name" value="ogt"/>
    <property type="match status" value="1"/>
</dbReference>
<reference evidence="10 11" key="1">
    <citation type="submission" date="2023-10" db="EMBL/GenBank/DDBJ databases">
        <title>Complete Genome Sequence of Limnobacter thiooxidans CS-K2T, Isolated from freshwater lake sediments in Bavaria, Germany.</title>
        <authorList>
            <person name="Naruki M."/>
            <person name="Watanabe A."/>
            <person name="Warashina T."/>
            <person name="Morita T."/>
            <person name="Arakawa K."/>
        </authorList>
    </citation>
    <scope>NUCLEOTIDE SEQUENCE [LARGE SCALE GENOMIC DNA]</scope>
    <source>
        <strain evidence="10 11">CS-K2</strain>
    </source>
</reference>
<dbReference type="KEGG" id="lto:RGQ30_08080"/>
<dbReference type="CDD" id="cd06445">
    <property type="entry name" value="ATase"/>
    <property type="match status" value="1"/>
</dbReference>
<dbReference type="SUPFAM" id="SSF46767">
    <property type="entry name" value="Methylated DNA-protein cysteine methyltransferase, C-terminal domain"/>
    <property type="match status" value="1"/>
</dbReference>
<dbReference type="GO" id="GO:0032259">
    <property type="term" value="P:methylation"/>
    <property type="evidence" value="ECO:0007669"/>
    <property type="project" value="UniProtKB-KW"/>
</dbReference>
<gene>
    <name evidence="10" type="ORF">RGQ30_08080</name>
</gene>
<keyword evidence="4" id="KW-0489">Methyltransferase</keyword>
<keyword evidence="6" id="KW-0227">DNA damage</keyword>
<dbReference type="GO" id="GO:0003700">
    <property type="term" value="F:DNA-binding transcription factor activity"/>
    <property type="evidence" value="ECO:0007669"/>
    <property type="project" value="InterPro"/>
</dbReference>
<evidence type="ECO:0000313" key="10">
    <source>
        <dbReference type="EMBL" id="BET25307.1"/>
    </source>
</evidence>
<dbReference type="Gene3D" id="1.10.10.60">
    <property type="entry name" value="Homeodomain-like"/>
    <property type="match status" value="1"/>
</dbReference>
<dbReference type="InterPro" id="IPR036217">
    <property type="entry name" value="MethylDNA_cys_MeTrfase_DNAb"/>
</dbReference>
<dbReference type="InterPro" id="IPR018060">
    <property type="entry name" value="HTH_AraC"/>
</dbReference>
<dbReference type="Gene3D" id="3.30.160.70">
    <property type="entry name" value="Methylated DNA-protein cysteine methyltransferase domain"/>
    <property type="match status" value="1"/>
</dbReference>
<dbReference type="Pfam" id="PF12833">
    <property type="entry name" value="HTH_18"/>
    <property type="match status" value="1"/>
</dbReference>
<evidence type="ECO:0000259" key="9">
    <source>
        <dbReference type="PROSITE" id="PS01124"/>
    </source>
</evidence>
<dbReference type="GO" id="GO:0043565">
    <property type="term" value="F:sequence-specific DNA binding"/>
    <property type="evidence" value="ECO:0007669"/>
    <property type="project" value="InterPro"/>
</dbReference>
<dbReference type="SUPFAM" id="SSF53155">
    <property type="entry name" value="Methylated DNA-protein cysteine methyltransferase domain"/>
    <property type="match status" value="1"/>
</dbReference>
<evidence type="ECO:0000256" key="4">
    <source>
        <dbReference type="ARBA" id="ARBA00022603"/>
    </source>
</evidence>
<feature type="domain" description="HTH araC/xylS-type" evidence="9">
    <location>
        <begin position="22"/>
        <end position="125"/>
    </location>
</feature>
<evidence type="ECO:0000256" key="1">
    <source>
        <dbReference type="ARBA" id="ARBA00001286"/>
    </source>
</evidence>
<dbReference type="GO" id="GO:0003908">
    <property type="term" value="F:methylated-DNA-[protein]-cysteine S-methyltransferase activity"/>
    <property type="evidence" value="ECO:0007669"/>
    <property type="project" value="UniProtKB-EC"/>
</dbReference>
<evidence type="ECO:0000256" key="2">
    <source>
        <dbReference type="ARBA" id="ARBA00008711"/>
    </source>
</evidence>
<dbReference type="PROSITE" id="PS00374">
    <property type="entry name" value="MGMT"/>
    <property type="match status" value="1"/>
</dbReference>
<dbReference type="SMART" id="SM00342">
    <property type="entry name" value="HTH_ARAC"/>
    <property type="match status" value="1"/>
</dbReference>
<dbReference type="GO" id="GO:0006281">
    <property type="term" value="P:DNA repair"/>
    <property type="evidence" value="ECO:0007669"/>
    <property type="project" value="UniProtKB-KW"/>
</dbReference>
<dbReference type="InterPro" id="IPR001497">
    <property type="entry name" value="MethylDNA_cys_MeTrfase_AS"/>
</dbReference>
<organism evidence="10 11">
    <name type="scientific">Limnobacter thiooxidans</name>
    <dbReference type="NCBI Taxonomy" id="131080"/>
    <lineage>
        <taxon>Bacteria</taxon>
        <taxon>Pseudomonadati</taxon>
        <taxon>Pseudomonadota</taxon>
        <taxon>Betaproteobacteria</taxon>
        <taxon>Burkholderiales</taxon>
        <taxon>Burkholderiaceae</taxon>
        <taxon>Limnobacter</taxon>
    </lineage>
</organism>
<dbReference type="InterPro" id="IPR014048">
    <property type="entry name" value="MethylDNA_cys_MeTrfase_DNA-bd"/>
</dbReference>
<dbReference type="PANTHER" id="PTHR10815">
    <property type="entry name" value="METHYLATED-DNA--PROTEIN-CYSTEINE METHYLTRANSFERASE"/>
    <property type="match status" value="1"/>
</dbReference>
<comment type="catalytic activity">
    <reaction evidence="1">
        <text>a 4-O-methyl-thymidine in DNA + L-cysteinyl-[protein] = a thymidine in DNA + S-methyl-L-cysteinyl-[protein]</text>
        <dbReference type="Rhea" id="RHEA:53428"/>
        <dbReference type="Rhea" id="RHEA-COMP:10131"/>
        <dbReference type="Rhea" id="RHEA-COMP:10132"/>
        <dbReference type="Rhea" id="RHEA-COMP:13555"/>
        <dbReference type="Rhea" id="RHEA-COMP:13556"/>
        <dbReference type="ChEBI" id="CHEBI:29950"/>
        <dbReference type="ChEBI" id="CHEBI:82612"/>
        <dbReference type="ChEBI" id="CHEBI:137386"/>
        <dbReference type="ChEBI" id="CHEBI:137387"/>
        <dbReference type="EC" id="2.1.1.63"/>
    </reaction>
</comment>
<name>A0AA86IXV2_9BURK</name>
<dbReference type="Gene3D" id="1.10.10.10">
    <property type="entry name" value="Winged helix-like DNA-binding domain superfamily/Winged helix DNA-binding domain"/>
    <property type="match status" value="1"/>
</dbReference>
<evidence type="ECO:0000313" key="11">
    <source>
        <dbReference type="Proteomes" id="UP001329151"/>
    </source>
</evidence>
<accession>A0AA86IXV2</accession>
<dbReference type="Pfam" id="PF01035">
    <property type="entry name" value="DNA_binding_1"/>
    <property type="match status" value="1"/>
</dbReference>
<evidence type="ECO:0000256" key="6">
    <source>
        <dbReference type="ARBA" id="ARBA00022763"/>
    </source>
</evidence>
<evidence type="ECO:0000256" key="5">
    <source>
        <dbReference type="ARBA" id="ARBA00022679"/>
    </source>
</evidence>
<sequence>MIIPLHPTVKSPESDKNFQLIEKAIRYLEHCVSPTTETDTAPSFADLAKTLDISPTHLQRLFTSWAGISPKQFVMCLQKDHARQLIQTGMSTLSTSNEMGFRSTSKLHRLLVQFEAMTPGEIKSQGAGLTFSIGQGESPFGQAFVCLSNKGINSLEFQTENLSYEQWRQGILQLYPKVQLIQSDPVALQVIEQIFHPHQDATASFGLHLRGTPFQLQVWQALMHLPPGHLASYQQLAAFIGKPAACRAVGSAVAKNPIAYLIPCHRVIQATGELGNYRWDSTRKKALHIWEQGLITTRR</sequence>
<dbReference type="InterPro" id="IPR036631">
    <property type="entry name" value="MGMT_N_sf"/>
</dbReference>
<dbReference type="FunFam" id="1.10.10.10:FF:000214">
    <property type="entry name" value="Methylated-DNA--protein-cysteine methyltransferase"/>
    <property type="match status" value="1"/>
</dbReference>
<keyword evidence="7" id="KW-0234">DNA repair</keyword>